<comment type="caution">
    <text evidence="2">The sequence shown here is derived from an EMBL/GenBank/DDBJ whole genome shotgun (WGS) entry which is preliminary data.</text>
</comment>
<accession>A0A8S0YNI4</accession>
<name>A0A8S0YNI4_ARCPL</name>
<evidence type="ECO:0000313" key="3">
    <source>
        <dbReference type="Proteomes" id="UP000494106"/>
    </source>
</evidence>
<dbReference type="EMBL" id="CADEBC010000061">
    <property type="protein sequence ID" value="CAB3221192.1"/>
    <property type="molecule type" value="Genomic_DNA"/>
</dbReference>
<dbReference type="AlphaFoldDB" id="A0A8S0YNI4"/>
<sequence>MDRQMTDSDPDPSSSKMESDNPDDEQDLDDVYLRVGVTEEGRPSGKLMRTVQRLLKGNKSDVKVLGESKVQVDLSYLNDPIIIQRTRSATEAIIKTFISIPGRVETIQISEEGIFTFNVTNQYLSPDSDSSGSITLCHWRVSSAALPGIFQWTRGCGRRRDFRGCGAEMQISNCVRRGGHRKKLLH</sequence>
<proteinExistence type="predicted"/>
<keyword evidence="3" id="KW-1185">Reference proteome</keyword>
<evidence type="ECO:0000313" key="2">
    <source>
        <dbReference type="EMBL" id="CAB3221192.1"/>
    </source>
</evidence>
<gene>
    <name evidence="2" type="ORF">APLA_LOCUS498</name>
</gene>
<protein>
    <submittedName>
        <fullName evidence="2">Uncharacterized protein</fullName>
    </submittedName>
</protein>
<feature type="region of interest" description="Disordered" evidence="1">
    <location>
        <begin position="1"/>
        <end position="29"/>
    </location>
</feature>
<dbReference type="Proteomes" id="UP000494106">
    <property type="component" value="Unassembled WGS sequence"/>
</dbReference>
<dbReference type="OrthoDB" id="7491063at2759"/>
<reference evidence="2 3" key="1">
    <citation type="submission" date="2020-04" db="EMBL/GenBank/DDBJ databases">
        <authorList>
            <person name="Wallbank WR R."/>
            <person name="Pardo Diaz C."/>
            <person name="Kozak K."/>
            <person name="Martin S."/>
            <person name="Jiggins C."/>
            <person name="Moest M."/>
            <person name="Warren A I."/>
            <person name="Byers J.R.P. K."/>
            <person name="Montejo-Kovacevich G."/>
            <person name="Yen C E."/>
        </authorList>
    </citation>
    <scope>NUCLEOTIDE SEQUENCE [LARGE SCALE GENOMIC DNA]</scope>
</reference>
<organism evidence="2 3">
    <name type="scientific">Arctia plantaginis</name>
    <name type="common">Wood tiger moth</name>
    <name type="synonym">Phalaena plantaginis</name>
    <dbReference type="NCBI Taxonomy" id="874455"/>
    <lineage>
        <taxon>Eukaryota</taxon>
        <taxon>Metazoa</taxon>
        <taxon>Ecdysozoa</taxon>
        <taxon>Arthropoda</taxon>
        <taxon>Hexapoda</taxon>
        <taxon>Insecta</taxon>
        <taxon>Pterygota</taxon>
        <taxon>Neoptera</taxon>
        <taxon>Endopterygota</taxon>
        <taxon>Lepidoptera</taxon>
        <taxon>Glossata</taxon>
        <taxon>Ditrysia</taxon>
        <taxon>Noctuoidea</taxon>
        <taxon>Erebidae</taxon>
        <taxon>Arctiinae</taxon>
        <taxon>Arctia</taxon>
    </lineage>
</organism>
<evidence type="ECO:0000256" key="1">
    <source>
        <dbReference type="SAM" id="MobiDB-lite"/>
    </source>
</evidence>
<feature type="compositionally biased region" description="Acidic residues" evidence="1">
    <location>
        <begin position="20"/>
        <end position="29"/>
    </location>
</feature>